<dbReference type="InterPro" id="IPR013108">
    <property type="entry name" value="Amidohydro_3"/>
</dbReference>
<protein>
    <submittedName>
        <fullName evidence="4">Cytosine deaminase</fullName>
    </submittedName>
</protein>
<dbReference type="OrthoDB" id="9815027at2"/>
<evidence type="ECO:0000256" key="2">
    <source>
        <dbReference type="ARBA" id="ARBA00022801"/>
    </source>
</evidence>
<dbReference type="Gene3D" id="2.30.40.10">
    <property type="entry name" value="Urease, subunit C, domain 1"/>
    <property type="match status" value="1"/>
</dbReference>
<sequence>MLDLIVRNARLRVSGPLIDIGVRDGLFVGVQPRLPAEASETIDAAGCFVTPPFVESHVHLDTTLTAGEPRWNESGTLFEGIECWSERKALLTEEDVVRRATKAIEWQVSHGILHIRSHVDICDPKLTALRALIEVRRVMAPFVDIQLVAFPQDGILGFEGGAVLLEEALRLGADAVGGIPHYELTREDGVESLKIIFALAEKYGKLIDVHCDEIDDEQSRFVEVMSALALRTGMRDRVTASHTTAMHSYNGAYASKLLRFCAKSGINFVANPLVNIHLQGRFDTYPKRRGLTRVKEMAAMGINVSLGHDDILDPWYPMGTGSMLDVAHMAVHVAQMTGREEMRSVFHMVTDAGARTLHVQDSYGIEAGKPADLVILDALDELDALRRQSVARVVLSKGKVVARTTPAETTVFLQGTSHPIDYLR</sequence>
<comment type="caution">
    <text evidence="4">The sequence shown here is derived from an EMBL/GenBank/DDBJ whole genome shotgun (WGS) entry which is preliminary data.</text>
</comment>
<dbReference type="CDD" id="cd01293">
    <property type="entry name" value="Bact_CD"/>
    <property type="match status" value="1"/>
</dbReference>
<dbReference type="PANTHER" id="PTHR32027:SF0">
    <property type="entry name" value="CYTOSINE DEAMINASE"/>
    <property type="match status" value="1"/>
</dbReference>
<keyword evidence="5" id="KW-1185">Reference proteome</keyword>
<dbReference type="GO" id="GO:0046872">
    <property type="term" value="F:metal ion binding"/>
    <property type="evidence" value="ECO:0007669"/>
    <property type="project" value="UniProtKB-KW"/>
</dbReference>
<name>A0A398CZ39_9BACT</name>
<dbReference type="NCBIfam" id="NF005748">
    <property type="entry name" value="PRK07572.1"/>
    <property type="match status" value="1"/>
</dbReference>
<dbReference type="AlphaFoldDB" id="A0A398CZ39"/>
<dbReference type="PANTHER" id="PTHR32027">
    <property type="entry name" value="CYTOSINE DEAMINASE"/>
    <property type="match status" value="1"/>
</dbReference>
<reference evidence="4 5" key="1">
    <citation type="submission" date="2018-09" db="EMBL/GenBank/DDBJ databases">
        <title>Discovery and Ecogenomic Context for Candidatus Cryosericales, a Global Caldiserica Order Active in Thawing Permafrost.</title>
        <authorList>
            <person name="Martinez M.A."/>
            <person name="Woodcroft B.J."/>
            <person name="Ignacio Espinoza J.C."/>
            <person name="Zayed A."/>
            <person name="Singleton C.M."/>
            <person name="Boyd J."/>
            <person name="Li Y.-F."/>
            <person name="Purvine S."/>
            <person name="Maughan H."/>
            <person name="Hodgkins S.B."/>
            <person name="Anderson D."/>
            <person name="Sederholm M."/>
            <person name="Temperton B."/>
            <person name="Saleska S.R."/>
            <person name="Tyson G.W."/>
            <person name="Rich V.I."/>
        </authorList>
    </citation>
    <scope>NUCLEOTIDE SEQUENCE [LARGE SCALE GENOMIC DNA]</scope>
    <source>
        <strain evidence="4 5">SMC7</strain>
    </source>
</reference>
<dbReference type="EMBL" id="QXIS01000033">
    <property type="protein sequence ID" value="RIE05788.1"/>
    <property type="molecule type" value="Genomic_DNA"/>
</dbReference>
<accession>A0A398CZ39</accession>
<dbReference type="FunFam" id="3.20.20.140:FF:000019">
    <property type="entry name" value="Cytosine deaminase"/>
    <property type="match status" value="1"/>
</dbReference>
<dbReference type="GO" id="GO:0006209">
    <property type="term" value="P:cytosine catabolic process"/>
    <property type="evidence" value="ECO:0007669"/>
    <property type="project" value="TreeGrafter"/>
</dbReference>
<dbReference type="Gene3D" id="3.20.20.140">
    <property type="entry name" value="Metal-dependent hydrolases"/>
    <property type="match status" value="1"/>
</dbReference>
<dbReference type="GO" id="GO:0035888">
    <property type="term" value="F:isoguanine deaminase activity"/>
    <property type="evidence" value="ECO:0007669"/>
    <property type="project" value="TreeGrafter"/>
</dbReference>
<keyword evidence="2" id="KW-0378">Hydrolase</keyword>
<dbReference type="SUPFAM" id="SSF51556">
    <property type="entry name" value="Metallo-dependent hydrolases"/>
    <property type="match status" value="1"/>
</dbReference>
<feature type="domain" description="Amidohydrolase 3" evidence="3">
    <location>
        <begin position="40"/>
        <end position="402"/>
    </location>
</feature>
<dbReference type="GO" id="GO:0004131">
    <property type="term" value="F:cytosine deaminase activity"/>
    <property type="evidence" value="ECO:0007669"/>
    <property type="project" value="TreeGrafter"/>
</dbReference>
<evidence type="ECO:0000256" key="1">
    <source>
        <dbReference type="ARBA" id="ARBA00022723"/>
    </source>
</evidence>
<dbReference type="NCBIfam" id="NF006685">
    <property type="entry name" value="PRK09230.1"/>
    <property type="match status" value="1"/>
</dbReference>
<evidence type="ECO:0000259" key="3">
    <source>
        <dbReference type="Pfam" id="PF07969"/>
    </source>
</evidence>
<dbReference type="InterPro" id="IPR032466">
    <property type="entry name" value="Metal_Hydrolase"/>
</dbReference>
<dbReference type="InterPro" id="IPR052349">
    <property type="entry name" value="Metallo-hydrolase_Enzymes"/>
</dbReference>
<dbReference type="Pfam" id="PF07969">
    <property type="entry name" value="Amidohydro_3"/>
    <property type="match status" value="1"/>
</dbReference>
<dbReference type="Proteomes" id="UP000266328">
    <property type="component" value="Unassembled WGS sequence"/>
</dbReference>
<evidence type="ECO:0000313" key="5">
    <source>
        <dbReference type="Proteomes" id="UP000266328"/>
    </source>
</evidence>
<dbReference type="InterPro" id="IPR011059">
    <property type="entry name" value="Metal-dep_hydrolase_composite"/>
</dbReference>
<dbReference type="SUPFAM" id="SSF51338">
    <property type="entry name" value="Composite domain of metallo-dependent hydrolases"/>
    <property type="match status" value="1"/>
</dbReference>
<dbReference type="RefSeq" id="WP_119089532.1">
    <property type="nucleotide sequence ID" value="NZ_QXIS01000033.1"/>
</dbReference>
<proteinExistence type="predicted"/>
<keyword evidence="1" id="KW-0479">Metal-binding</keyword>
<gene>
    <name evidence="4" type="ORF">SMC7_06215</name>
</gene>
<evidence type="ECO:0000313" key="4">
    <source>
        <dbReference type="EMBL" id="RIE05788.1"/>
    </source>
</evidence>
<organism evidence="4 5">
    <name type="scientific">Candidatus Cryosericum terrychapinii</name>
    <dbReference type="NCBI Taxonomy" id="2290919"/>
    <lineage>
        <taxon>Bacteria</taxon>
        <taxon>Pseudomonadati</taxon>
        <taxon>Caldisericota/Cryosericota group</taxon>
        <taxon>Candidatus Cryosericota</taxon>
        <taxon>Candidatus Cryosericia</taxon>
        <taxon>Candidatus Cryosericales</taxon>
        <taxon>Candidatus Cryosericaceae</taxon>
        <taxon>Candidatus Cryosericum</taxon>
    </lineage>
</organism>